<reference evidence="2" key="1">
    <citation type="submission" date="2021-01" db="EMBL/GenBank/DDBJ databases">
        <authorList>
            <consortium name="Genoscope - CEA"/>
            <person name="William W."/>
        </authorList>
    </citation>
    <scope>NUCLEOTIDE SEQUENCE</scope>
</reference>
<dbReference type="AlphaFoldDB" id="A0A8S1P8B4"/>
<keyword evidence="3" id="KW-1185">Reference proteome</keyword>
<protein>
    <submittedName>
        <fullName evidence="2">Uncharacterized protein</fullName>
    </submittedName>
</protein>
<comment type="caution">
    <text evidence="2">The sequence shown here is derived from an EMBL/GenBank/DDBJ whole genome shotgun (WGS) entry which is preliminary data.</text>
</comment>
<evidence type="ECO:0000313" key="2">
    <source>
        <dbReference type="EMBL" id="CAD8099299.1"/>
    </source>
</evidence>
<feature type="chain" id="PRO_5035800161" evidence="1">
    <location>
        <begin position="24"/>
        <end position="259"/>
    </location>
</feature>
<proteinExistence type="predicted"/>
<accession>A0A8S1P8B4</accession>
<dbReference type="Proteomes" id="UP000688137">
    <property type="component" value="Unassembled WGS sequence"/>
</dbReference>
<dbReference type="PANTHER" id="PTHR39767:SF2">
    <property type="entry name" value="CHROMOSOME UNDETERMINED SCAFFOLD_1, WHOLE GENOME SHOTGUN SEQUENCE"/>
    <property type="match status" value="1"/>
</dbReference>
<name>A0A8S1P8B4_PARPR</name>
<evidence type="ECO:0000256" key="1">
    <source>
        <dbReference type="SAM" id="SignalP"/>
    </source>
</evidence>
<dbReference type="PANTHER" id="PTHR39767">
    <property type="entry name" value="CALCIUM/CALMODULIN-BINDING MEMBRANE PROTEIN PCM4-RELATED"/>
    <property type="match status" value="1"/>
</dbReference>
<keyword evidence="1" id="KW-0732">Signal</keyword>
<evidence type="ECO:0000313" key="3">
    <source>
        <dbReference type="Proteomes" id="UP000688137"/>
    </source>
</evidence>
<organism evidence="2 3">
    <name type="scientific">Paramecium primaurelia</name>
    <dbReference type="NCBI Taxonomy" id="5886"/>
    <lineage>
        <taxon>Eukaryota</taxon>
        <taxon>Sar</taxon>
        <taxon>Alveolata</taxon>
        <taxon>Ciliophora</taxon>
        <taxon>Intramacronucleata</taxon>
        <taxon>Oligohymenophorea</taxon>
        <taxon>Peniculida</taxon>
        <taxon>Parameciidae</taxon>
        <taxon>Paramecium</taxon>
    </lineage>
</organism>
<sequence length="259" mass="30113">MSPFISFLKIIFFNSIIYQNCLTDIEEDCKYTDFQIIGTSNATTDRCGSDDYNLYMGAYGFQSTVTKTFPKIPPNHGLELQVGIWKLDSWDSEGFEIWANDQLIENLIYTGPKGNTICRNVIFQDQFTHLKLNFQITEEDLTIKFKDHLNTMPIESDLWDESWGFRDMILRLSIPCVNFYSECNYLGNLYQICKGEQTKQQDDIPFEIKSIFMGPNIIVQFKDPNYFGGTLQEFTSSEPCLDSYSQSKTYKFPKQDQLE</sequence>
<dbReference type="EMBL" id="CAJJDM010000112">
    <property type="protein sequence ID" value="CAD8099299.1"/>
    <property type="molecule type" value="Genomic_DNA"/>
</dbReference>
<feature type="signal peptide" evidence="1">
    <location>
        <begin position="1"/>
        <end position="23"/>
    </location>
</feature>
<gene>
    <name evidence="2" type="ORF">PPRIM_AZ9-3.1.T1090077</name>
</gene>